<protein>
    <submittedName>
        <fullName evidence="8">Uncharacterized protein</fullName>
    </submittedName>
</protein>
<dbReference type="Proteomes" id="UP001178507">
    <property type="component" value="Unassembled WGS sequence"/>
</dbReference>
<keyword evidence="3 7" id="KW-0812">Transmembrane</keyword>
<dbReference type="PANTHER" id="PTHR33281">
    <property type="entry name" value="UPF0187 PROTEIN YNEE"/>
    <property type="match status" value="1"/>
</dbReference>
<proteinExistence type="predicted"/>
<evidence type="ECO:0000256" key="7">
    <source>
        <dbReference type="SAM" id="Phobius"/>
    </source>
</evidence>
<sequence>MIQYELGHWLVCSGLCRCYGSVFPKTLGWSMPMTILAIVLEQYWDAEEWTANLLSIWSSYSFILSFLVVFRNNQAYSRFWEGASLMNEMRGEWLNVCTSLVAFCSSEKDKEAEVQSFQELLVRLMSLLHCSALQAVCKLADKRLELIDVYGVDVNSLRHLRDSVNRSDVLCLWLTRLILENSEKKVLVAPAPILSRSFQDLGRGRVRMSELVKIKDIPFPFPYQQLIITMLAVHSVITAMITSQYIHPWYWAGLITFIAMSGFWALFYICAEIDHPFGDDPNDLPLGELQKDWNARLLELLQDMSQRPPEYTAHRHGLHAARFSITSYLAHTHGDHARTLKSGLSSTDIFDSLDELISHHASFAVDCRGSQHPPVLLPSFDSEHSKSDFNTEVSEESHIGHLREFSTMASPMADTPSQQAHV</sequence>
<keyword evidence="5" id="KW-0406">Ion transport</keyword>
<dbReference type="Pfam" id="PF25539">
    <property type="entry name" value="Bestrophin_2"/>
    <property type="match status" value="1"/>
</dbReference>
<gene>
    <name evidence="8" type="ORF">EVOR1521_LOCUS8584</name>
</gene>
<dbReference type="GO" id="GO:0016020">
    <property type="term" value="C:membrane"/>
    <property type="evidence" value="ECO:0007669"/>
    <property type="project" value="UniProtKB-SubCell"/>
</dbReference>
<dbReference type="InterPro" id="IPR044669">
    <property type="entry name" value="YneE/VCCN1/2-like"/>
</dbReference>
<feature type="transmembrane region" description="Helical" evidence="7">
    <location>
        <begin position="49"/>
        <end position="70"/>
    </location>
</feature>
<evidence type="ECO:0000256" key="5">
    <source>
        <dbReference type="ARBA" id="ARBA00023065"/>
    </source>
</evidence>
<organism evidence="8 9">
    <name type="scientific">Effrenium voratum</name>
    <dbReference type="NCBI Taxonomy" id="2562239"/>
    <lineage>
        <taxon>Eukaryota</taxon>
        <taxon>Sar</taxon>
        <taxon>Alveolata</taxon>
        <taxon>Dinophyceae</taxon>
        <taxon>Suessiales</taxon>
        <taxon>Symbiodiniaceae</taxon>
        <taxon>Effrenium</taxon>
    </lineage>
</organism>
<accession>A0AA36MPP5</accession>
<evidence type="ECO:0000313" key="9">
    <source>
        <dbReference type="Proteomes" id="UP001178507"/>
    </source>
</evidence>
<dbReference type="AlphaFoldDB" id="A0AA36MPP5"/>
<comment type="caution">
    <text evidence="8">The sequence shown here is derived from an EMBL/GenBank/DDBJ whole genome shotgun (WGS) entry which is preliminary data.</text>
</comment>
<name>A0AA36MPP5_9DINO</name>
<keyword evidence="4 7" id="KW-1133">Transmembrane helix</keyword>
<dbReference type="EMBL" id="CAUJNA010000740">
    <property type="protein sequence ID" value="CAJ1380700.1"/>
    <property type="molecule type" value="Genomic_DNA"/>
</dbReference>
<keyword evidence="9" id="KW-1185">Reference proteome</keyword>
<keyword evidence="6 7" id="KW-0472">Membrane</keyword>
<evidence type="ECO:0000256" key="4">
    <source>
        <dbReference type="ARBA" id="ARBA00022989"/>
    </source>
</evidence>
<evidence type="ECO:0000256" key="6">
    <source>
        <dbReference type="ARBA" id="ARBA00023136"/>
    </source>
</evidence>
<feature type="transmembrane region" description="Helical" evidence="7">
    <location>
        <begin position="249"/>
        <end position="271"/>
    </location>
</feature>
<dbReference type="GO" id="GO:0005254">
    <property type="term" value="F:chloride channel activity"/>
    <property type="evidence" value="ECO:0007669"/>
    <property type="project" value="InterPro"/>
</dbReference>
<evidence type="ECO:0000313" key="8">
    <source>
        <dbReference type="EMBL" id="CAJ1380700.1"/>
    </source>
</evidence>
<evidence type="ECO:0000256" key="3">
    <source>
        <dbReference type="ARBA" id="ARBA00022692"/>
    </source>
</evidence>
<keyword evidence="2" id="KW-0813">Transport</keyword>
<dbReference type="PANTHER" id="PTHR33281:SF20">
    <property type="match status" value="1"/>
</dbReference>
<evidence type="ECO:0000256" key="2">
    <source>
        <dbReference type="ARBA" id="ARBA00022448"/>
    </source>
</evidence>
<comment type="subcellular location">
    <subcellularLocation>
        <location evidence="1">Membrane</location>
        <topology evidence="1">Multi-pass membrane protein</topology>
    </subcellularLocation>
</comment>
<reference evidence="8" key="1">
    <citation type="submission" date="2023-08" db="EMBL/GenBank/DDBJ databases">
        <authorList>
            <person name="Chen Y."/>
            <person name="Shah S."/>
            <person name="Dougan E. K."/>
            <person name="Thang M."/>
            <person name="Chan C."/>
        </authorList>
    </citation>
    <scope>NUCLEOTIDE SEQUENCE</scope>
</reference>
<evidence type="ECO:0000256" key="1">
    <source>
        <dbReference type="ARBA" id="ARBA00004141"/>
    </source>
</evidence>